<dbReference type="AlphaFoldDB" id="A0AA39JYK8"/>
<proteinExistence type="predicted"/>
<evidence type="ECO:0000313" key="3">
    <source>
        <dbReference type="Proteomes" id="UP001175211"/>
    </source>
</evidence>
<organism evidence="2 3">
    <name type="scientific">Armillaria tabescens</name>
    <name type="common">Ringless honey mushroom</name>
    <name type="synonym">Agaricus tabescens</name>
    <dbReference type="NCBI Taxonomy" id="1929756"/>
    <lineage>
        <taxon>Eukaryota</taxon>
        <taxon>Fungi</taxon>
        <taxon>Dikarya</taxon>
        <taxon>Basidiomycota</taxon>
        <taxon>Agaricomycotina</taxon>
        <taxon>Agaricomycetes</taxon>
        <taxon>Agaricomycetidae</taxon>
        <taxon>Agaricales</taxon>
        <taxon>Marasmiineae</taxon>
        <taxon>Physalacriaceae</taxon>
        <taxon>Desarmillaria</taxon>
    </lineage>
</organism>
<protein>
    <submittedName>
        <fullName evidence="2">Uncharacterized protein</fullName>
    </submittedName>
</protein>
<dbReference type="Proteomes" id="UP001175211">
    <property type="component" value="Unassembled WGS sequence"/>
</dbReference>
<reference evidence="2" key="1">
    <citation type="submission" date="2023-06" db="EMBL/GenBank/DDBJ databases">
        <authorList>
            <consortium name="Lawrence Berkeley National Laboratory"/>
            <person name="Ahrendt S."/>
            <person name="Sahu N."/>
            <person name="Indic B."/>
            <person name="Wong-Bajracharya J."/>
            <person name="Merenyi Z."/>
            <person name="Ke H.-M."/>
            <person name="Monk M."/>
            <person name="Kocsube S."/>
            <person name="Drula E."/>
            <person name="Lipzen A."/>
            <person name="Balint B."/>
            <person name="Henrissat B."/>
            <person name="Andreopoulos B."/>
            <person name="Martin F.M."/>
            <person name="Harder C.B."/>
            <person name="Rigling D."/>
            <person name="Ford K.L."/>
            <person name="Foster G.D."/>
            <person name="Pangilinan J."/>
            <person name="Papanicolaou A."/>
            <person name="Barry K."/>
            <person name="LaButti K."/>
            <person name="Viragh M."/>
            <person name="Koriabine M."/>
            <person name="Yan M."/>
            <person name="Riley R."/>
            <person name="Champramary S."/>
            <person name="Plett K.L."/>
            <person name="Tsai I.J."/>
            <person name="Slot J."/>
            <person name="Sipos G."/>
            <person name="Plett J."/>
            <person name="Nagy L.G."/>
            <person name="Grigoriev I.V."/>
        </authorList>
    </citation>
    <scope>NUCLEOTIDE SEQUENCE</scope>
    <source>
        <strain evidence="2">CCBAS 213</strain>
    </source>
</reference>
<feature type="chain" id="PRO_5041468793" evidence="1">
    <location>
        <begin position="20"/>
        <end position="161"/>
    </location>
</feature>
<accession>A0AA39JYK8</accession>
<feature type="signal peptide" evidence="1">
    <location>
        <begin position="1"/>
        <end position="19"/>
    </location>
</feature>
<keyword evidence="3" id="KW-1185">Reference proteome</keyword>
<dbReference type="EMBL" id="JAUEPS010000034">
    <property type="protein sequence ID" value="KAK0451133.1"/>
    <property type="molecule type" value="Genomic_DNA"/>
</dbReference>
<keyword evidence="1" id="KW-0732">Signal</keyword>
<name>A0AA39JYK8_ARMTA</name>
<dbReference type="GeneID" id="85353455"/>
<dbReference type="RefSeq" id="XP_060327470.1">
    <property type="nucleotide sequence ID" value="XM_060469907.1"/>
</dbReference>
<gene>
    <name evidence="2" type="ORF">EV420DRAFT_1482544</name>
</gene>
<sequence length="161" mass="18151">MCSTLFLFFILGLVVLLLALQCELPCKRAVHGLQLTKLTRRDPRGADPCAGQNFRPRNLAEPYFCRVNDSPCLRVFLDSDCAESVPPAAYKNSVKKVYLKTLRSQPAWHSLAEANNASLTHSTLFFLTSQLHLAELWEEPFWVEGQPWKISAELGDFGKIV</sequence>
<evidence type="ECO:0000313" key="2">
    <source>
        <dbReference type="EMBL" id="KAK0451133.1"/>
    </source>
</evidence>
<comment type="caution">
    <text evidence="2">The sequence shown here is derived from an EMBL/GenBank/DDBJ whole genome shotgun (WGS) entry which is preliminary data.</text>
</comment>
<evidence type="ECO:0000256" key="1">
    <source>
        <dbReference type="SAM" id="SignalP"/>
    </source>
</evidence>